<dbReference type="InterPro" id="IPR036388">
    <property type="entry name" value="WH-like_DNA-bd_sf"/>
</dbReference>
<accession>A0ABW7JZ94</accession>
<sequence>MAATESRTQSAAKLVSPLGIAVLALLFERPMHPYEMYQLLVQRHEERNVKIRPGSLYHTVDRLAGAELVRATGIDRLGNRPERTTYEVTTSGRTALRARLGEALATPVEEYPLFPLALAEAHNLESTVVVGMLKQRIAALEAGADELTALGDGAAENGVPQVFWLDVGYRRAVVDAEITWLRALVVEIADGQLPWMGPNYKHVQSTPTVAANET</sequence>
<dbReference type="InterPro" id="IPR005149">
    <property type="entry name" value="Tscrpt_reg_PadR_N"/>
</dbReference>
<dbReference type="Pfam" id="PF03551">
    <property type="entry name" value="PadR"/>
    <property type="match status" value="1"/>
</dbReference>
<dbReference type="RefSeq" id="WP_395119377.1">
    <property type="nucleotide sequence ID" value="NZ_JBIMSN010000143.1"/>
</dbReference>
<comment type="caution">
    <text evidence="2">The sequence shown here is derived from an EMBL/GenBank/DDBJ whole genome shotgun (WGS) entry which is preliminary data.</text>
</comment>
<reference evidence="5 6" key="1">
    <citation type="submission" date="2024-10" db="EMBL/GenBank/DDBJ databases">
        <authorList>
            <person name="Riesco R."/>
        </authorList>
    </citation>
    <scope>NUCLEOTIDE SEQUENCE [LARGE SCALE GENOMIC DNA]</scope>
    <source>
        <strain evidence="4 6">NCIMB 15448</strain>
        <strain evidence="2 5">NCIMB 15449</strain>
        <strain evidence="3 7">NCIMB 15450</strain>
    </source>
</reference>
<dbReference type="InterPro" id="IPR052509">
    <property type="entry name" value="Metal_resp_DNA-bind_regulator"/>
</dbReference>
<dbReference type="InterPro" id="IPR036390">
    <property type="entry name" value="WH_DNA-bd_sf"/>
</dbReference>
<feature type="domain" description="Transcription regulator PadR N-terminal" evidence="1">
    <location>
        <begin position="22"/>
        <end position="97"/>
    </location>
</feature>
<dbReference type="EMBL" id="JBIMSN010000143">
    <property type="protein sequence ID" value="MFH5232335.1"/>
    <property type="molecule type" value="Genomic_DNA"/>
</dbReference>
<dbReference type="Proteomes" id="UP001609176">
    <property type="component" value="Unassembled WGS sequence"/>
</dbReference>
<evidence type="ECO:0000313" key="5">
    <source>
        <dbReference type="Proteomes" id="UP001609175"/>
    </source>
</evidence>
<organism evidence="2 5">
    <name type="scientific">Antrihabitans spumae</name>
    <dbReference type="NCBI Taxonomy" id="3373370"/>
    <lineage>
        <taxon>Bacteria</taxon>
        <taxon>Bacillati</taxon>
        <taxon>Actinomycetota</taxon>
        <taxon>Actinomycetes</taxon>
        <taxon>Mycobacteriales</taxon>
        <taxon>Nocardiaceae</taxon>
        <taxon>Antrihabitans</taxon>
    </lineage>
</organism>
<dbReference type="Proteomes" id="UP001609175">
    <property type="component" value="Unassembled WGS sequence"/>
</dbReference>
<name>A0ABW7JZ94_9NOCA</name>
<dbReference type="Gene3D" id="1.10.10.10">
    <property type="entry name" value="Winged helix-like DNA-binding domain superfamily/Winged helix DNA-binding domain"/>
    <property type="match status" value="1"/>
</dbReference>
<dbReference type="Proteomes" id="UP001609219">
    <property type="component" value="Unassembled WGS sequence"/>
</dbReference>
<dbReference type="PANTHER" id="PTHR33169:SF27">
    <property type="entry name" value="TRANSCRIPTIONAL REGULATOR PADR FAMILY PROTEIN"/>
    <property type="match status" value="1"/>
</dbReference>
<dbReference type="PANTHER" id="PTHR33169">
    <property type="entry name" value="PADR-FAMILY TRANSCRIPTIONAL REGULATOR"/>
    <property type="match status" value="1"/>
</dbReference>
<evidence type="ECO:0000313" key="4">
    <source>
        <dbReference type="EMBL" id="MFH5244579.1"/>
    </source>
</evidence>
<dbReference type="EMBL" id="JBIMSO010000143">
    <property type="protein sequence ID" value="MFH5212206.1"/>
    <property type="molecule type" value="Genomic_DNA"/>
</dbReference>
<dbReference type="SUPFAM" id="SSF46785">
    <property type="entry name" value="Winged helix' DNA-binding domain"/>
    <property type="match status" value="1"/>
</dbReference>
<evidence type="ECO:0000313" key="7">
    <source>
        <dbReference type="Proteomes" id="UP001609219"/>
    </source>
</evidence>
<dbReference type="EMBL" id="JBIMSP010000046">
    <property type="protein sequence ID" value="MFH5244579.1"/>
    <property type="molecule type" value="Genomic_DNA"/>
</dbReference>
<evidence type="ECO:0000313" key="3">
    <source>
        <dbReference type="EMBL" id="MFH5232335.1"/>
    </source>
</evidence>
<gene>
    <name evidence="4" type="ORF">ACHIPV_22285</name>
    <name evidence="2" type="ORF">ACHIPZ_28970</name>
    <name evidence="3" type="ORF">ACHIRB_27740</name>
</gene>
<evidence type="ECO:0000259" key="1">
    <source>
        <dbReference type="Pfam" id="PF03551"/>
    </source>
</evidence>
<evidence type="ECO:0000313" key="2">
    <source>
        <dbReference type="EMBL" id="MFH5212206.1"/>
    </source>
</evidence>
<proteinExistence type="predicted"/>
<evidence type="ECO:0000313" key="6">
    <source>
        <dbReference type="Proteomes" id="UP001609176"/>
    </source>
</evidence>
<keyword evidence="7" id="KW-1185">Reference proteome</keyword>
<protein>
    <submittedName>
        <fullName evidence="2">PadR family transcriptional regulator</fullName>
    </submittedName>
</protein>